<dbReference type="HOGENOM" id="CLU_082349_1_1_4"/>
<sequence>MSEHRASRRAQRPLRPALSLAMAAAIVLAGCGKDNGKVDPEVTASLIQPVAKVELKVVTVAPGSRTGEQIYKSICSSCHDAGMLGAPKTGDSGAWGPRLAQGFDGLTKSAIAGKNAMPPRGGGSDLTDTEVKRAVAFLANKAGAGYTEPPVAQ</sequence>
<evidence type="ECO:0000256" key="1">
    <source>
        <dbReference type="ARBA" id="ARBA00022448"/>
    </source>
</evidence>
<dbReference type="eggNOG" id="COG3245">
    <property type="taxonomic scope" value="Bacteria"/>
</dbReference>
<gene>
    <name evidence="9" type="ordered locus">azo0187</name>
</gene>
<keyword evidence="2 6" id="KW-0349">Heme</keyword>
<feature type="chain" id="PRO_5002635188" evidence="7">
    <location>
        <begin position="30"/>
        <end position="153"/>
    </location>
</feature>
<dbReference type="PRINTS" id="PR00607">
    <property type="entry name" value="CYTCHROMECIE"/>
</dbReference>
<protein>
    <submittedName>
        <fullName evidence="9">Conserved hypothetical cytochrome c5</fullName>
    </submittedName>
</protein>
<proteinExistence type="predicted"/>
<evidence type="ECO:0000313" key="10">
    <source>
        <dbReference type="Proteomes" id="UP000002588"/>
    </source>
</evidence>
<dbReference type="RefSeq" id="WP_011763923.1">
    <property type="nucleotide sequence ID" value="NC_008702.1"/>
</dbReference>
<dbReference type="Pfam" id="PF13442">
    <property type="entry name" value="Cytochrome_CBB3"/>
    <property type="match status" value="1"/>
</dbReference>
<dbReference type="STRING" id="62928.azo0187"/>
<dbReference type="PROSITE" id="PS51007">
    <property type="entry name" value="CYTC"/>
    <property type="match status" value="1"/>
</dbReference>
<keyword evidence="3 6" id="KW-0479">Metal-binding</keyword>
<dbReference type="EMBL" id="AM406670">
    <property type="protein sequence ID" value="CAL92805.1"/>
    <property type="molecule type" value="Genomic_DNA"/>
</dbReference>
<dbReference type="GO" id="GO:0005506">
    <property type="term" value="F:iron ion binding"/>
    <property type="evidence" value="ECO:0007669"/>
    <property type="project" value="InterPro"/>
</dbReference>
<feature type="domain" description="Cytochrome c" evidence="8">
    <location>
        <begin position="62"/>
        <end position="142"/>
    </location>
</feature>
<dbReference type="PROSITE" id="PS51257">
    <property type="entry name" value="PROKAR_LIPOPROTEIN"/>
    <property type="match status" value="1"/>
</dbReference>
<dbReference type="Gene3D" id="1.10.760.10">
    <property type="entry name" value="Cytochrome c-like domain"/>
    <property type="match status" value="1"/>
</dbReference>
<dbReference type="PANTHER" id="PTHR40942">
    <property type="match status" value="1"/>
</dbReference>
<evidence type="ECO:0000313" key="9">
    <source>
        <dbReference type="EMBL" id="CAL92805.1"/>
    </source>
</evidence>
<dbReference type="PANTHER" id="PTHR40942:SF4">
    <property type="entry name" value="CYTOCHROME C5"/>
    <property type="match status" value="1"/>
</dbReference>
<evidence type="ECO:0000256" key="7">
    <source>
        <dbReference type="SAM" id="SignalP"/>
    </source>
</evidence>
<keyword evidence="4" id="KW-0249">Electron transport</keyword>
<dbReference type="SUPFAM" id="SSF46626">
    <property type="entry name" value="Cytochrome c"/>
    <property type="match status" value="1"/>
</dbReference>
<evidence type="ECO:0000256" key="4">
    <source>
        <dbReference type="ARBA" id="ARBA00022982"/>
    </source>
</evidence>
<keyword evidence="10" id="KW-1185">Reference proteome</keyword>
<keyword evidence="5 6" id="KW-0408">Iron</keyword>
<dbReference type="AlphaFoldDB" id="A1K1V0"/>
<accession>A1K1V0</accession>
<evidence type="ECO:0000256" key="6">
    <source>
        <dbReference type="PROSITE-ProRule" id="PRU00433"/>
    </source>
</evidence>
<evidence type="ECO:0000259" key="8">
    <source>
        <dbReference type="PROSITE" id="PS51007"/>
    </source>
</evidence>
<evidence type="ECO:0000256" key="2">
    <source>
        <dbReference type="ARBA" id="ARBA00022617"/>
    </source>
</evidence>
<dbReference type="InterPro" id="IPR009056">
    <property type="entry name" value="Cyt_c-like_dom"/>
</dbReference>
<dbReference type="GO" id="GO:0009055">
    <property type="term" value="F:electron transfer activity"/>
    <property type="evidence" value="ECO:0007669"/>
    <property type="project" value="InterPro"/>
</dbReference>
<feature type="signal peptide" evidence="7">
    <location>
        <begin position="1"/>
        <end position="29"/>
    </location>
</feature>
<evidence type="ECO:0000256" key="5">
    <source>
        <dbReference type="ARBA" id="ARBA00023004"/>
    </source>
</evidence>
<name>A1K1V0_AZOSB</name>
<keyword evidence="7" id="KW-0732">Signal</keyword>
<dbReference type="InterPro" id="IPR036909">
    <property type="entry name" value="Cyt_c-like_dom_sf"/>
</dbReference>
<reference evidence="9 10" key="1">
    <citation type="journal article" date="2006" name="Nat. Biotechnol.">
        <title>Complete genome of the mutualistic, N2-fixing grass endophyte Azoarcus sp. strain BH72.</title>
        <authorList>
            <person name="Krause A."/>
            <person name="Ramakumar A."/>
            <person name="Bartels D."/>
            <person name="Battistoni F."/>
            <person name="Bekel T."/>
            <person name="Boch J."/>
            <person name="Boehm M."/>
            <person name="Friedrich F."/>
            <person name="Hurek T."/>
            <person name="Krause L."/>
            <person name="Linke B."/>
            <person name="McHardy A.C."/>
            <person name="Sarkar A."/>
            <person name="Schneiker S."/>
            <person name="Syed A.A."/>
            <person name="Thauer R."/>
            <person name="Vorhoelter F.-J."/>
            <person name="Weidner S."/>
            <person name="Puehler A."/>
            <person name="Reinhold-Hurek B."/>
            <person name="Kaiser O."/>
            <person name="Goesmann A."/>
        </authorList>
    </citation>
    <scope>NUCLEOTIDE SEQUENCE [LARGE SCALE GENOMIC DNA]</scope>
    <source>
        <strain evidence="9 10">BH72</strain>
    </source>
</reference>
<dbReference type="GO" id="GO:0020037">
    <property type="term" value="F:heme binding"/>
    <property type="evidence" value="ECO:0007669"/>
    <property type="project" value="InterPro"/>
</dbReference>
<organism evidence="9 10">
    <name type="scientific">Azoarcus sp. (strain BH72)</name>
    <dbReference type="NCBI Taxonomy" id="418699"/>
    <lineage>
        <taxon>Bacteria</taxon>
        <taxon>Pseudomonadati</taxon>
        <taxon>Pseudomonadota</taxon>
        <taxon>Betaproteobacteria</taxon>
        <taxon>Rhodocyclales</taxon>
        <taxon>Zoogloeaceae</taxon>
        <taxon>Azoarcus</taxon>
    </lineage>
</organism>
<evidence type="ECO:0000256" key="3">
    <source>
        <dbReference type="ARBA" id="ARBA00022723"/>
    </source>
</evidence>
<dbReference type="Proteomes" id="UP000002588">
    <property type="component" value="Chromosome"/>
</dbReference>
<dbReference type="InterPro" id="IPR002323">
    <property type="entry name" value="Cyt_CIE"/>
</dbReference>
<dbReference type="KEGG" id="azo:azo0187"/>
<keyword evidence="1" id="KW-0813">Transport</keyword>